<protein>
    <submittedName>
        <fullName evidence="7">TetR family transcriptional regulator</fullName>
    </submittedName>
</protein>
<gene>
    <name evidence="7" type="ORF">EEJ31_01385</name>
</gene>
<keyword evidence="4" id="KW-0804">Transcription</keyword>
<dbReference type="InterPro" id="IPR050109">
    <property type="entry name" value="HTH-type_TetR-like_transc_reg"/>
</dbReference>
<dbReference type="GO" id="GO:0003700">
    <property type="term" value="F:DNA-binding transcription factor activity"/>
    <property type="evidence" value="ECO:0007669"/>
    <property type="project" value="TreeGrafter"/>
</dbReference>
<evidence type="ECO:0000256" key="2">
    <source>
        <dbReference type="ARBA" id="ARBA00023015"/>
    </source>
</evidence>
<dbReference type="PANTHER" id="PTHR30055:SF200">
    <property type="entry name" value="HTH-TYPE TRANSCRIPTIONAL REPRESSOR BDCR"/>
    <property type="match status" value="1"/>
</dbReference>
<name>A0A3M8LSH6_9MICO</name>
<dbReference type="GO" id="GO:0000976">
    <property type="term" value="F:transcription cis-regulatory region binding"/>
    <property type="evidence" value="ECO:0007669"/>
    <property type="project" value="TreeGrafter"/>
</dbReference>
<keyword evidence="8" id="KW-1185">Reference proteome</keyword>
<dbReference type="Gene3D" id="1.10.357.10">
    <property type="entry name" value="Tetracycline Repressor, domain 2"/>
    <property type="match status" value="1"/>
</dbReference>
<proteinExistence type="predicted"/>
<comment type="caution">
    <text evidence="7">The sequence shown here is derived from an EMBL/GenBank/DDBJ whole genome shotgun (WGS) entry which is preliminary data.</text>
</comment>
<keyword evidence="3 5" id="KW-0238">DNA-binding</keyword>
<evidence type="ECO:0000259" key="6">
    <source>
        <dbReference type="PROSITE" id="PS50977"/>
    </source>
</evidence>
<dbReference type="Pfam" id="PF00440">
    <property type="entry name" value="TetR_N"/>
    <property type="match status" value="1"/>
</dbReference>
<dbReference type="InterPro" id="IPR036271">
    <property type="entry name" value="Tet_transcr_reg_TetR-rel_C_sf"/>
</dbReference>
<evidence type="ECO:0000313" key="8">
    <source>
        <dbReference type="Proteomes" id="UP000279859"/>
    </source>
</evidence>
<dbReference type="AlphaFoldDB" id="A0A3M8LSH6"/>
<dbReference type="Proteomes" id="UP000279859">
    <property type="component" value="Unassembled WGS sequence"/>
</dbReference>
<dbReference type="InterPro" id="IPR009057">
    <property type="entry name" value="Homeodomain-like_sf"/>
</dbReference>
<dbReference type="OrthoDB" id="4548508at2"/>
<dbReference type="PANTHER" id="PTHR30055">
    <property type="entry name" value="HTH-TYPE TRANSCRIPTIONAL REGULATOR RUTR"/>
    <property type="match status" value="1"/>
</dbReference>
<keyword evidence="2" id="KW-0805">Transcription regulation</keyword>
<reference evidence="7 8" key="1">
    <citation type="submission" date="2018-11" db="EMBL/GenBank/DDBJ databases">
        <title>Cryobacterium sp. nov., isolated from rhizosphere soil of lettuce.</title>
        <authorList>
            <person name="Wang Y."/>
        </authorList>
    </citation>
    <scope>NUCLEOTIDE SEQUENCE [LARGE SCALE GENOMIC DNA]</scope>
    <source>
        <strain evidence="7 8">NEAU-85</strain>
    </source>
</reference>
<feature type="domain" description="HTH tetR-type" evidence="6">
    <location>
        <begin position="15"/>
        <end position="75"/>
    </location>
</feature>
<evidence type="ECO:0000256" key="4">
    <source>
        <dbReference type="ARBA" id="ARBA00023163"/>
    </source>
</evidence>
<dbReference type="SUPFAM" id="SSF48498">
    <property type="entry name" value="Tetracyclin repressor-like, C-terminal domain"/>
    <property type="match status" value="1"/>
</dbReference>
<evidence type="ECO:0000256" key="1">
    <source>
        <dbReference type="ARBA" id="ARBA00022491"/>
    </source>
</evidence>
<dbReference type="InterPro" id="IPR001647">
    <property type="entry name" value="HTH_TetR"/>
</dbReference>
<dbReference type="EMBL" id="RDSR01000001">
    <property type="protein sequence ID" value="RNE67448.1"/>
    <property type="molecule type" value="Genomic_DNA"/>
</dbReference>
<accession>A0A3M8LSH6</accession>
<dbReference type="SUPFAM" id="SSF46689">
    <property type="entry name" value="Homeodomain-like"/>
    <property type="match status" value="1"/>
</dbReference>
<evidence type="ECO:0000256" key="5">
    <source>
        <dbReference type="PROSITE-ProRule" id="PRU00335"/>
    </source>
</evidence>
<dbReference type="InterPro" id="IPR039538">
    <property type="entry name" value="BetI_C"/>
</dbReference>
<keyword evidence="1" id="KW-0678">Repressor</keyword>
<dbReference type="RefSeq" id="WP_123044478.1">
    <property type="nucleotide sequence ID" value="NZ_RDSR01000001.1"/>
</dbReference>
<sequence>MSTSTRTRAERKAPEERAAEIQAAARRIALQQGLAAVTLRAVAGAVGVTPALVAHYAPNMDALVAETFGAIVRGELDEVREIVVQPTASRRLARLLSTLLDGSRADVTAVWVESWTLGRRNEALGASVRAEMDAWQQAVQEIIASGVEAGEFHTDDPTAVAWQLLGMIDGLNAHALVRWGAAAERGPLIAHAVEGMLGLPRGALAER</sequence>
<dbReference type="Pfam" id="PF13977">
    <property type="entry name" value="TetR_C_6"/>
    <property type="match status" value="1"/>
</dbReference>
<evidence type="ECO:0000313" key="7">
    <source>
        <dbReference type="EMBL" id="RNE67448.1"/>
    </source>
</evidence>
<dbReference type="PROSITE" id="PS50977">
    <property type="entry name" value="HTH_TETR_2"/>
    <property type="match status" value="1"/>
</dbReference>
<organism evidence="7 8">
    <name type="scientific">Cryobacterium tepidiphilum</name>
    <dbReference type="NCBI Taxonomy" id="2486026"/>
    <lineage>
        <taxon>Bacteria</taxon>
        <taxon>Bacillati</taxon>
        <taxon>Actinomycetota</taxon>
        <taxon>Actinomycetes</taxon>
        <taxon>Micrococcales</taxon>
        <taxon>Microbacteriaceae</taxon>
        <taxon>Cryobacterium</taxon>
    </lineage>
</organism>
<evidence type="ECO:0000256" key="3">
    <source>
        <dbReference type="ARBA" id="ARBA00023125"/>
    </source>
</evidence>
<feature type="DNA-binding region" description="H-T-H motif" evidence="5">
    <location>
        <begin position="38"/>
        <end position="57"/>
    </location>
</feature>